<keyword evidence="10" id="KW-0472">Membrane</keyword>
<keyword evidence="6" id="KW-0547">Nucleotide-binding</keyword>
<dbReference type="SMART" id="SM00382">
    <property type="entry name" value="AAA"/>
    <property type="match status" value="1"/>
</dbReference>
<keyword evidence="16" id="KW-0282">Flagellum</keyword>
<evidence type="ECO:0000256" key="13">
    <source>
        <dbReference type="NCBIfam" id="TIGR03499"/>
    </source>
</evidence>
<protein>
    <recommendedName>
        <fullName evidence="3 13">Flagellar biosynthesis protein FlhF</fullName>
    </recommendedName>
</protein>
<evidence type="ECO:0000256" key="4">
    <source>
        <dbReference type="ARBA" id="ARBA00022448"/>
    </source>
</evidence>
<feature type="domain" description="SRP54-type proteins GTP-binding" evidence="15">
    <location>
        <begin position="141"/>
        <end position="332"/>
    </location>
</feature>
<sequence length="335" mass="38398">MDINRSSIVQEPLVSNPLSSMPANRKQELNINQLGADHPNVPYDNKELQELKQMVTNLIKKVENIEHQTPAHSQTPEEKYIDFLKELDIQESIAKKILEIVQRQININEKNHETILNAMKVIAREYLGDIKTIDTDIPNKPNVYMFLGPTGVGKTTTLAKIAARLSLVDNKKIGLITADTYRIAAVEQLKTYSEILGIPLEVIYEASELQDAIDRFQDKDYILIDTAGRSHKSKELKSDYDELVRYLKEVKIFLVMNMTTSFKDMKSIIDSYSFLKEYRLLFTKLDEATNFGNILNLKVLTGKPLSYFTIGQSVPDDIEVADKERIIQYIFDQHK</sequence>
<evidence type="ECO:0000256" key="9">
    <source>
        <dbReference type="ARBA" id="ARBA00023134"/>
    </source>
</evidence>
<comment type="function">
    <text evidence="12">Necessary for flagellar biosynthesis. May be involved in translocation of the flagellum.</text>
</comment>
<name>A0ABT6N872_9FIRM</name>
<evidence type="ECO:0000256" key="3">
    <source>
        <dbReference type="ARBA" id="ARBA00014919"/>
    </source>
</evidence>
<evidence type="ECO:0000259" key="15">
    <source>
        <dbReference type="SMART" id="SM00962"/>
    </source>
</evidence>
<keyword evidence="17" id="KW-1185">Reference proteome</keyword>
<keyword evidence="9" id="KW-0342">GTP-binding</keyword>
<comment type="similarity">
    <text evidence="2">Belongs to the GTP-binding SRP family.</text>
</comment>
<dbReference type="NCBIfam" id="TIGR03499">
    <property type="entry name" value="FlhF"/>
    <property type="match status" value="1"/>
</dbReference>
<keyword evidence="5" id="KW-1003">Cell membrane</keyword>
<dbReference type="SUPFAM" id="SSF52540">
    <property type="entry name" value="P-loop containing nucleoside triphosphate hydrolases"/>
    <property type="match status" value="1"/>
</dbReference>
<keyword evidence="8" id="KW-0653">Protein transport</keyword>
<dbReference type="InterPro" id="IPR000897">
    <property type="entry name" value="SRP54_GTPase_dom"/>
</dbReference>
<dbReference type="InterPro" id="IPR003593">
    <property type="entry name" value="AAA+_ATPase"/>
</dbReference>
<comment type="caution">
    <text evidence="16">The sequence shown here is derived from an EMBL/GenBank/DDBJ whole genome shotgun (WGS) entry which is preliminary data.</text>
</comment>
<reference evidence="16 17" key="1">
    <citation type="submission" date="2023-04" db="EMBL/GenBank/DDBJ databases">
        <title>Fusibacter bizertensis strain WBS, isolated from littoral bottom sediments of the Arctic seas - biochemical and genomic analysis.</title>
        <authorList>
            <person name="Brioukhanov A.L."/>
        </authorList>
    </citation>
    <scope>NUCLEOTIDE SEQUENCE [LARGE SCALE GENOMIC DNA]</scope>
    <source>
        <strain evidence="16 17">WBS</strain>
    </source>
</reference>
<evidence type="ECO:0000256" key="12">
    <source>
        <dbReference type="ARBA" id="ARBA00025337"/>
    </source>
</evidence>
<evidence type="ECO:0000313" key="16">
    <source>
        <dbReference type="EMBL" id="MDH8676611.1"/>
    </source>
</evidence>
<evidence type="ECO:0000256" key="7">
    <source>
        <dbReference type="ARBA" id="ARBA00022795"/>
    </source>
</evidence>
<evidence type="ECO:0000256" key="5">
    <source>
        <dbReference type="ARBA" id="ARBA00022475"/>
    </source>
</evidence>
<evidence type="ECO:0000256" key="6">
    <source>
        <dbReference type="ARBA" id="ARBA00022741"/>
    </source>
</evidence>
<dbReference type="RefSeq" id="WP_281092975.1">
    <property type="nucleotide sequence ID" value="NZ_JARYZI010000001.1"/>
</dbReference>
<evidence type="ECO:0000313" key="17">
    <source>
        <dbReference type="Proteomes" id="UP001158045"/>
    </source>
</evidence>
<dbReference type="InterPro" id="IPR027417">
    <property type="entry name" value="P-loop_NTPase"/>
</dbReference>
<keyword evidence="16" id="KW-0966">Cell projection</keyword>
<evidence type="ECO:0000256" key="10">
    <source>
        <dbReference type="ARBA" id="ARBA00023136"/>
    </source>
</evidence>
<accession>A0ABT6N872</accession>
<dbReference type="EMBL" id="JARYZI010000001">
    <property type="protein sequence ID" value="MDH8676611.1"/>
    <property type="molecule type" value="Genomic_DNA"/>
</dbReference>
<organism evidence="16 17">
    <name type="scientific">Fusibacter bizertensis</name>
    <dbReference type="NCBI Taxonomy" id="1488331"/>
    <lineage>
        <taxon>Bacteria</taxon>
        <taxon>Bacillati</taxon>
        <taxon>Bacillota</taxon>
        <taxon>Clostridia</taxon>
        <taxon>Eubacteriales</taxon>
        <taxon>Eubacteriales Family XII. Incertae Sedis</taxon>
        <taxon>Fusibacter</taxon>
    </lineage>
</organism>
<dbReference type="Gene3D" id="3.40.50.300">
    <property type="entry name" value="P-loop containing nucleotide triphosphate hydrolases"/>
    <property type="match status" value="1"/>
</dbReference>
<evidence type="ECO:0000256" key="1">
    <source>
        <dbReference type="ARBA" id="ARBA00004413"/>
    </source>
</evidence>
<dbReference type="InterPro" id="IPR047040">
    <property type="entry name" value="FlhF__GTPase_dom"/>
</dbReference>
<dbReference type="CDD" id="cd17873">
    <property type="entry name" value="FlhF"/>
    <property type="match status" value="1"/>
</dbReference>
<dbReference type="Gene3D" id="1.20.120.1380">
    <property type="entry name" value="Flagellar FlhF biosynthesis protein, N domain"/>
    <property type="match status" value="1"/>
</dbReference>
<keyword evidence="4" id="KW-0813">Transport</keyword>
<keyword evidence="7" id="KW-1005">Bacterial flagellum biogenesis</keyword>
<keyword evidence="11" id="KW-1006">Bacterial flagellum protein export</keyword>
<dbReference type="PANTHER" id="PTHR43134">
    <property type="entry name" value="SIGNAL RECOGNITION PARTICLE RECEPTOR SUBUNIT ALPHA"/>
    <property type="match status" value="1"/>
</dbReference>
<proteinExistence type="inferred from homology"/>
<evidence type="ECO:0000256" key="8">
    <source>
        <dbReference type="ARBA" id="ARBA00022927"/>
    </source>
</evidence>
<dbReference type="SMART" id="SM00962">
    <property type="entry name" value="SRP54"/>
    <property type="match status" value="1"/>
</dbReference>
<comment type="subcellular location">
    <subcellularLocation>
        <location evidence="1">Cell membrane</location>
        <topology evidence="1">Peripheral membrane protein</topology>
        <orientation evidence="1">Cytoplasmic side</orientation>
    </subcellularLocation>
</comment>
<feature type="domain" description="AAA+ ATPase" evidence="14">
    <location>
        <begin position="140"/>
        <end position="295"/>
    </location>
</feature>
<dbReference type="Pfam" id="PF00448">
    <property type="entry name" value="SRP54"/>
    <property type="match status" value="1"/>
</dbReference>
<gene>
    <name evidence="16" type="primary">flhF</name>
    <name evidence="16" type="ORF">QE109_00560</name>
</gene>
<dbReference type="PANTHER" id="PTHR43134:SF3">
    <property type="entry name" value="FLAGELLAR BIOSYNTHESIS PROTEIN FLHF"/>
    <property type="match status" value="1"/>
</dbReference>
<dbReference type="Proteomes" id="UP001158045">
    <property type="component" value="Unassembled WGS sequence"/>
</dbReference>
<evidence type="ECO:0000256" key="2">
    <source>
        <dbReference type="ARBA" id="ARBA00008531"/>
    </source>
</evidence>
<keyword evidence="16" id="KW-0969">Cilium</keyword>
<evidence type="ECO:0000256" key="11">
    <source>
        <dbReference type="ARBA" id="ARBA00023225"/>
    </source>
</evidence>
<dbReference type="InterPro" id="IPR020006">
    <property type="entry name" value="FlhF"/>
</dbReference>
<evidence type="ECO:0000259" key="14">
    <source>
        <dbReference type="SMART" id="SM00382"/>
    </source>
</evidence>